<protein>
    <submittedName>
        <fullName evidence="1">Uncharacterized protein</fullName>
    </submittedName>
</protein>
<accession>I2NKV1</accession>
<proteinExistence type="predicted"/>
<dbReference type="Proteomes" id="UP000004473">
    <property type="component" value="Unassembled WGS sequence"/>
</dbReference>
<name>I2NKV1_NEISI</name>
<evidence type="ECO:0000313" key="1">
    <source>
        <dbReference type="EMBL" id="EIG26462.1"/>
    </source>
</evidence>
<dbReference type="EMBL" id="AJMT01000160">
    <property type="protein sequence ID" value="EIG26462.1"/>
    <property type="molecule type" value="Genomic_DNA"/>
</dbReference>
<sequence length="44" mass="4940">MIYAFQKKGKFAGGIILKTPCRRVKNCQHSTWGNALPFPLCLCV</sequence>
<gene>
    <name evidence="1" type="ORF">HMPREF1051_2284</name>
</gene>
<dbReference type="AlphaFoldDB" id="I2NKV1"/>
<reference evidence="1 2" key="1">
    <citation type="submission" date="2012-04" db="EMBL/GenBank/DDBJ databases">
        <authorList>
            <person name="Harkins D.M."/>
            <person name="Madupu R."/>
            <person name="Durkin A.S."/>
            <person name="Torralba M."/>
            <person name="Methe B."/>
            <person name="Sutton G.G."/>
            <person name="Nelson K.E."/>
        </authorList>
    </citation>
    <scope>NUCLEOTIDE SEQUENCE [LARGE SCALE GENOMIC DNA]</scope>
    <source>
        <strain evidence="1 2">VK64</strain>
    </source>
</reference>
<comment type="caution">
    <text evidence="1">The sequence shown here is derived from an EMBL/GenBank/DDBJ whole genome shotgun (WGS) entry which is preliminary data.</text>
</comment>
<organism evidence="1 2">
    <name type="scientific">Neisseria sicca VK64</name>
    <dbReference type="NCBI Taxonomy" id="1095748"/>
    <lineage>
        <taxon>Bacteria</taxon>
        <taxon>Pseudomonadati</taxon>
        <taxon>Pseudomonadota</taxon>
        <taxon>Betaproteobacteria</taxon>
        <taxon>Neisseriales</taxon>
        <taxon>Neisseriaceae</taxon>
        <taxon>Neisseria</taxon>
    </lineage>
</organism>
<evidence type="ECO:0000313" key="2">
    <source>
        <dbReference type="Proteomes" id="UP000004473"/>
    </source>
</evidence>